<dbReference type="OrthoDB" id="2617096at2"/>
<gene>
    <name evidence="1" type="ORF">SAMN04489765_3517</name>
</gene>
<dbReference type="RefSeq" id="WP_068568247.1">
    <property type="nucleotide sequence ID" value="NZ_FNLF01000002.1"/>
</dbReference>
<proteinExistence type="predicted"/>
<dbReference type="Proteomes" id="UP000183053">
    <property type="component" value="Unassembled WGS sequence"/>
</dbReference>
<dbReference type="EMBL" id="FNLF01000002">
    <property type="protein sequence ID" value="SDR15790.1"/>
    <property type="molecule type" value="Genomic_DNA"/>
</dbReference>
<organism evidence="1 2">
    <name type="scientific">Tsukamurella pulmonis</name>
    <dbReference type="NCBI Taxonomy" id="47312"/>
    <lineage>
        <taxon>Bacteria</taxon>
        <taxon>Bacillati</taxon>
        <taxon>Actinomycetota</taxon>
        <taxon>Actinomycetes</taxon>
        <taxon>Mycobacteriales</taxon>
        <taxon>Tsukamurellaceae</taxon>
        <taxon>Tsukamurella</taxon>
    </lineage>
</organism>
<evidence type="ECO:0000313" key="2">
    <source>
        <dbReference type="Proteomes" id="UP000183053"/>
    </source>
</evidence>
<reference evidence="2" key="1">
    <citation type="submission" date="2016-10" db="EMBL/GenBank/DDBJ databases">
        <authorList>
            <person name="Varghese N."/>
            <person name="Submissions S."/>
        </authorList>
    </citation>
    <scope>NUCLEOTIDE SEQUENCE [LARGE SCALE GENOMIC DNA]</scope>
    <source>
        <strain evidence="2">DSM 44142</strain>
    </source>
</reference>
<name>A0A1H1GRJ4_9ACTN</name>
<protein>
    <submittedName>
        <fullName evidence="1">Uncharacterized protein</fullName>
    </submittedName>
</protein>
<dbReference type="STRING" id="47312.SAMN04489765_3517"/>
<evidence type="ECO:0000313" key="1">
    <source>
        <dbReference type="EMBL" id="SDR15790.1"/>
    </source>
</evidence>
<sequence length="141" mass="14211">MGLFGSKKSGDPTERAMRQAEDIAAGKGLGGRLMKGFMGADNAARLGAAMDATRQAQAGAAAGGAGGAELVRAAVIGVADTGQLVNFDPVVQITVDLPGGQRAAIRTLVSKVQIPRQGDVVLVAPDPQRPGEYLYAGPAGL</sequence>
<dbReference type="AlphaFoldDB" id="A0A1H1GRJ4"/>
<accession>A0A1H1GRJ4</accession>
<keyword evidence="2" id="KW-1185">Reference proteome</keyword>